<reference evidence="2 3" key="1">
    <citation type="submission" date="2023-11" db="EMBL/GenBank/DDBJ databases">
        <title>Halocaridina rubra genome assembly.</title>
        <authorList>
            <person name="Smith C."/>
        </authorList>
    </citation>
    <scope>NUCLEOTIDE SEQUENCE [LARGE SCALE GENOMIC DNA]</scope>
    <source>
        <strain evidence="2">EP-1</strain>
        <tissue evidence="2">Whole</tissue>
    </source>
</reference>
<dbReference type="Proteomes" id="UP001381693">
    <property type="component" value="Unassembled WGS sequence"/>
</dbReference>
<comment type="caution">
    <text evidence="2">The sequence shown here is derived from an EMBL/GenBank/DDBJ whole genome shotgun (WGS) entry which is preliminary data.</text>
</comment>
<feature type="transmembrane region" description="Helical" evidence="1">
    <location>
        <begin position="6"/>
        <end position="27"/>
    </location>
</feature>
<organism evidence="2 3">
    <name type="scientific">Halocaridina rubra</name>
    <name type="common">Hawaiian red shrimp</name>
    <dbReference type="NCBI Taxonomy" id="373956"/>
    <lineage>
        <taxon>Eukaryota</taxon>
        <taxon>Metazoa</taxon>
        <taxon>Ecdysozoa</taxon>
        <taxon>Arthropoda</taxon>
        <taxon>Crustacea</taxon>
        <taxon>Multicrustacea</taxon>
        <taxon>Malacostraca</taxon>
        <taxon>Eumalacostraca</taxon>
        <taxon>Eucarida</taxon>
        <taxon>Decapoda</taxon>
        <taxon>Pleocyemata</taxon>
        <taxon>Caridea</taxon>
        <taxon>Atyoidea</taxon>
        <taxon>Atyidae</taxon>
        <taxon>Halocaridina</taxon>
    </lineage>
</organism>
<dbReference type="EMBL" id="JAXCGZ010002080">
    <property type="protein sequence ID" value="KAK7084458.1"/>
    <property type="molecule type" value="Genomic_DNA"/>
</dbReference>
<evidence type="ECO:0000256" key="1">
    <source>
        <dbReference type="SAM" id="Phobius"/>
    </source>
</evidence>
<sequence>RLNNSSSFITDALLSCVIFLVCIPAVLRDLSRDDAIAGCIRTLGSGVRVPWLPPLGSLATDFFFFLDFIARLVPEAGPYSFLAWLFAA</sequence>
<keyword evidence="1" id="KW-0472">Membrane</keyword>
<evidence type="ECO:0000313" key="2">
    <source>
        <dbReference type="EMBL" id="KAK7084458.1"/>
    </source>
</evidence>
<keyword evidence="3" id="KW-1185">Reference proteome</keyword>
<evidence type="ECO:0000313" key="3">
    <source>
        <dbReference type="Proteomes" id="UP001381693"/>
    </source>
</evidence>
<keyword evidence="1" id="KW-1133">Transmembrane helix</keyword>
<accession>A0AAN9ADC8</accession>
<protein>
    <submittedName>
        <fullName evidence="2">Uncharacterized protein</fullName>
    </submittedName>
</protein>
<feature type="non-terminal residue" evidence="2">
    <location>
        <position position="1"/>
    </location>
</feature>
<dbReference type="AlphaFoldDB" id="A0AAN9ADC8"/>
<proteinExistence type="predicted"/>
<keyword evidence="1" id="KW-0812">Transmembrane</keyword>
<name>A0AAN9ADC8_HALRR</name>
<gene>
    <name evidence="2" type="ORF">SK128_023053</name>
</gene>